<accession>A0AAV5V3M1</accession>
<feature type="non-terminal residue" evidence="2">
    <location>
        <position position="1"/>
    </location>
</feature>
<evidence type="ECO:0000256" key="1">
    <source>
        <dbReference type="SAM" id="MobiDB-lite"/>
    </source>
</evidence>
<feature type="region of interest" description="Disordered" evidence="1">
    <location>
        <begin position="46"/>
        <end position="97"/>
    </location>
</feature>
<evidence type="ECO:0000313" key="3">
    <source>
        <dbReference type="Proteomes" id="UP001432322"/>
    </source>
</evidence>
<keyword evidence="3" id="KW-1185">Reference proteome</keyword>
<dbReference type="Proteomes" id="UP001432322">
    <property type="component" value="Unassembled WGS sequence"/>
</dbReference>
<gene>
    <name evidence="2" type="ORF">PFISCL1PPCAC_5494</name>
</gene>
<organism evidence="2 3">
    <name type="scientific">Pristionchus fissidentatus</name>
    <dbReference type="NCBI Taxonomy" id="1538716"/>
    <lineage>
        <taxon>Eukaryota</taxon>
        <taxon>Metazoa</taxon>
        <taxon>Ecdysozoa</taxon>
        <taxon>Nematoda</taxon>
        <taxon>Chromadorea</taxon>
        <taxon>Rhabditida</taxon>
        <taxon>Rhabditina</taxon>
        <taxon>Diplogasteromorpha</taxon>
        <taxon>Diplogasteroidea</taxon>
        <taxon>Neodiplogasteridae</taxon>
        <taxon>Pristionchus</taxon>
    </lineage>
</organism>
<feature type="non-terminal residue" evidence="2">
    <location>
        <position position="140"/>
    </location>
</feature>
<reference evidence="2" key="1">
    <citation type="submission" date="2023-10" db="EMBL/GenBank/DDBJ databases">
        <title>Genome assembly of Pristionchus species.</title>
        <authorList>
            <person name="Yoshida K."/>
            <person name="Sommer R.J."/>
        </authorList>
    </citation>
    <scope>NUCLEOTIDE SEQUENCE</scope>
    <source>
        <strain evidence="2">RS5133</strain>
    </source>
</reference>
<protein>
    <submittedName>
        <fullName evidence="2">Uncharacterized protein</fullName>
    </submittedName>
</protein>
<evidence type="ECO:0000313" key="2">
    <source>
        <dbReference type="EMBL" id="GMT14197.1"/>
    </source>
</evidence>
<comment type="caution">
    <text evidence="2">The sequence shown here is derived from an EMBL/GenBank/DDBJ whole genome shotgun (WGS) entry which is preliminary data.</text>
</comment>
<feature type="region of interest" description="Disordered" evidence="1">
    <location>
        <begin position="1"/>
        <end position="30"/>
    </location>
</feature>
<dbReference type="AlphaFoldDB" id="A0AAV5V3M1"/>
<feature type="compositionally biased region" description="Basic and acidic residues" evidence="1">
    <location>
        <begin position="58"/>
        <end position="81"/>
    </location>
</feature>
<sequence length="140" mass="16848">GGSSRAATEKRVNQVLSESQKQEREANQQHLNRLLEQQKANEAAKIRDMEQFQQPIREAQERSDRRERDLTEERRQMERQFNDQISNRENSSQEERLKMTADFNERVKVRIILLSIDGNFRPEKEFSEEIRRIYEERVAQ</sequence>
<dbReference type="EMBL" id="BTSY01000002">
    <property type="protein sequence ID" value="GMT14197.1"/>
    <property type="molecule type" value="Genomic_DNA"/>
</dbReference>
<proteinExistence type="predicted"/>
<name>A0AAV5V3M1_9BILA</name>